<reference evidence="1" key="1">
    <citation type="submission" date="2016-08" db="EMBL/GenBank/DDBJ databases">
        <authorList>
            <person name="Ngugi D.K."/>
            <person name="Miyake S."/>
            <person name="Stingl U."/>
        </authorList>
    </citation>
    <scope>NUCLEOTIDE SEQUENCE</scope>
    <source>
        <strain evidence="1">SCG-B11WGA-EpuloA1</strain>
    </source>
</reference>
<accession>A0ACC8X778</accession>
<keyword evidence="2" id="KW-1185">Reference proteome</keyword>
<evidence type="ECO:0000313" key="1">
    <source>
        <dbReference type="EMBL" id="ONI37679.1"/>
    </source>
</evidence>
<gene>
    <name evidence="1" type="ORF">AN396_12350</name>
</gene>
<proteinExistence type="predicted"/>
<protein>
    <submittedName>
        <fullName evidence="1">Uncharacterized protein</fullName>
    </submittedName>
</protein>
<evidence type="ECO:0000313" key="2">
    <source>
        <dbReference type="Proteomes" id="UP000188605"/>
    </source>
</evidence>
<comment type="caution">
    <text evidence="1">The sequence shown here is derived from an EMBL/GenBank/DDBJ whole genome shotgun (WGS) entry which is preliminary data.</text>
</comment>
<name>A0ACC8X778_9FIRM</name>
<dbReference type="EMBL" id="LJDB01000105">
    <property type="protein sequence ID" value="ONI37679.1"/>
    <property type="molecule type" value="Genomic_DNA"/>
</dbReference>
<dbReference type="Proteomes" id="UP000188605">
    <property type="component" value="Unassembled WGS sequence"/>
</dbReference>
<organism evidence="1 2">
    <name type="scientific">Candidatus Epulonipiscium fishelsonii</name>
    <dbReference type="NCBI Taxonomy" id="77094"/>
    <lineage>
        <taxon>Bacteria</taxon>
        <taxon>Bacillati</taxon>
        <taxon>Bacillota</taxon>
        <taxon>Clostridia</taxon>
        <taxon>Lachnospirales</taxon>
        <taxon>Lachnospiraceae</taxon>
        <taxon>Candidatus Epulonipiscium</taxon>
    </lineage>
</organism>
<sequence>MQKKIILMVIIFLSCINTVTYAAGINTDEIIKTQLEVFNWEEIQKLENNLKQEVTALKDFNLEEEVLLVVSGKKEFSINTIVDATIEMFIGEIDTYIGMLARFVLIIVLCNVLSNLSSAFESKNTTKVAFFVCYIVILYSVAQGLVVMVELAQSTIGNLLNIMYVILPTLLTFMATSGYVATSAALSPVIIGGITFISFVIQKFMLSSVVGVILLQIISSMSEEFKIDNLVALFYKICKWILRSTFFLSIGIMGIYRMSMPYADVTMKRVGITLTTKFIPILGDAVGGAIDLIIQCAGMIKSAFGIGVIIWIIVLITMPFIKMLVYIILYNFAAALVEPLGDKKMAKIALNIANGCEFIMSCVGVVAILCISALIICMSIGSSLL</sequence>